<evidence type="ECO:0000313" key="2">
    <source>
        <dbReference type="EMBL" id="MBB6035167.1"/>
    </source>
</evidence>
<organism evidence="2 3">
    <name type="scientific">Phytomonospora endophytica</name>
    <dbReference type="NCBI Taxonomy" id="714109"/>
    <lineage>
        <taxon>Bacteria</taxon>
        <taxon>Bacillati</taxon>
        <taxon>Actinomycetota</taxon>
        <taxon>Actinomycetes</taxon>
        <taxon>Micromonosporales</taxon>
        <taxon>Micromonosporaceae</taxon>
        <taxon>Phytomonospora</taxon>
    </lineage>
</organism>
<gene>
    <name evidence="2" type="ORF">HNR73_003024</name>
</gene>
<protein>
    <submittedName>
        <fullName evidence="2">CRP-like cAMP-binding protein</fullName>
    </submittedName>
</protein>
<dbReference type="SUPFAM" id="SSF51206">
    <property type="entry name" value="cAMP-binding domain-like"/>
    <property type="match status" value="1"/>
</dbReference>
<dbReference type="InterPro" id="IPR014710">
    <property type="entry name" value="RmlC-like_jellyroll"/>
</dbReference>
<dbReference type="RefSeq" id="WP_184788030.1">
    <property type="nucleotide sequence ID" value="NZ_BONT01000006.1"/>
</dbReference>
<dbReference type="AlphaFoldDB" id="A0A841FPI8"/>
<dbReference type="Proteomes" id="UP000548476">
    <property type="component" value="Unassembled WGS sequence"/>
</dbReference>
<dbReference type="CDD" id="cd00038">
    <property type="entry name" value="CAP_ED"/>
    <property type="match status" value="1"/>
</dbReference>
<dbReference type="PROSITE" id="PS50042">
    <property type="entry name" value="CNMP_BINDING_3"/>
    <property type="match status" value="1"/>
</dbReference>
<proteinExistence type="predicted"/>
<keyword evidence="3" id="KW-1185">Reference proteome</keyword>
<name>A0A841FPI8_9ACTN</name>
<accession>A0A841FPI8</accession>
<comment type="caution">
    <text evidence="2">The sequence shown here is derived from an EMBL/GenBank/DDBJ whole genome shotgun (WGS) entry which is preliminary data.</text>
</comment>
<dbReference type="InterPro" id="IPR018490">
    <property type="entry name" value="cNMP-bd_dom_sf"/>
</dbReference>
<reference evidence="2 3" key="1">
    <citation type="submission" date="2020-08" db="EMBL/GenBank/DDBJ databases">
        <title>Genomic Encyclopedia of Type Strains, Phase IV (KMG-IV): sequencing the most valuable type-strain genomes for metagenomic binning, comparative biology and taxonomic classification.</title>
        <authorList>
            <person name="Goeker M."/>
        </authorList>
    </citation>
    <scope>NUCLEOTIDE SEQUENCE [LARGE SCALE GENOMIC DNA]</scope>
    <source>
        <strain evidence="2 3">YIM 65646</strain>
    </source>
</reference>
<feature type="domain" description="Cyclic nucleotide-binding" evidence="1">
    <location>
        <begin position="14"/>
        <end position="114"/>
    </location>
</feature>
<dbReference type="Pfam" id="PF00027">
    <property type="entry name" value="cNMP_binding"/>
    <property type="match status" value="1"/>
</dbReference>
<dbReference type="InterPro" id="IPR000595">
    <property type="entry name" value="cNMP-bd_dom"/>
</dbReference>
<evidence type="ECO:0000259" key="1">
    <source>
        <dbReference type="PROSITE" id="PS50042"/>
    </source>
</evidence>
<sequence length="195" mass="22420">MTPAHAAFAGYLRTWGDLPESELAKVGEVFRPLDVPERTQLVRAGERPGRVFFSLTGLSRIFHVDEGGTERIKAFRAEHELICAYSALLRDEPSDVHIETVEPSRLLVATRERFALLNAGHPGWREIIMRLTERRLVEEDHRHTELLRFDASRRYRNFLAAEPELAARLTQRLIASYIGVTPVQLSRIRAQLQRR</sequence>
<dbReference type="EMBL" id="JACHGT010000006">
    <property type="protein sequence ID" value="MBB6035167.1"/>
    <property type="molecule type" value="Genomic_DNA"/>
</dbReference>
<dbReference type="Gene3D" id="2.60.120.10">
    <property type="entry name" value="Jelly Rolls"/>
    <property type="match status" value="1"/>
</dbReference>
<evidence type="ECO:0000313" key="3">
    <source>
        <dbReference type="Proteomes" id="UP000548476"/>
    </source>
</evidence>